<evidence type="ECO:0000313" key="2">
    <source>
        <dbReference type="EMBL" id="SFM34719.1"/>
    </source>
</evidence>
<evidence type="ECO:0000313" key="3">
    <source>
        <dbReference type="Proteomes" id="UP000199520"/>
    </source>
</evidence>
<dbReference type="InterPro" id="IPR001387">
    <property type="entry name" value="Cro/C1-type_HTH"/>
</dbReference>
<dbReference type="GO" id="GO:0003677">
    <property type="term" value="F:DNA binding"/>
    <property type="evidence" value="ECO:0007669"/>
    <property type="project" value="InterPro"/>
</dbReference>
<dbReference type="EMBL" id="FOTS01000082">
    <property type="protein sequence ID" value="SFM34719.1"/>
    <property type="molecule type" value="Genomic_DNA"/>
</dbReference>
<dbReference type="PROSITE" id="PS50943">
    <property type="entry name" value="HTH_CROC1"/>
    <property type="match status" value="1"/>
</dbReference>
<dbReference type="STRING" id="1123291.SAMN04490355_108216"/>
<dbReference type="OrthoDB" id="1629646at2"/>
<reference evidence="3" key="1">
    <citation type="submission" date="2016-10" db="EMBL/GenBank/DDBJ databases">
        <authorList>
            <person name="Varghese N."/>
            <person name="Submissions S."/>
        </authorList>
    </citation>
    <scope>NUCLEOTIDE SEQUENCE [LARGE SCALE GENOMIC DNA]</scope>
    <source>
        <strain evidence="3">DSM 13327</strain>
    </source>
</reference>
<proteinExistence type="predicted"/>
<dbReference type="AlphaFoldDB" id="A0A1I4Q3S0"/>
<dbReference type="Proteomes" id="UP000199520">
    <property type="component" value="Unassembled WGS sequence"/>
</dbReference>
<gene>
    <name evidence="2" type="ORF">SAMN04490355_108216</name>
</gene>
<evidence type="ECO:0000259" key="1">
    <source>
        <dbReference type="PROSITE" id="PS50943"/>
    </source>
</evidence>
<organism evidence="2 3">
    <name type="scientific">Pelosinus propionicus DSM 13327</name>
    <dbReference type="NCBI Taxonomy" id="1123291"/>
    <lineage>
        <taxon>Bacteria</taxon>
        <taxon>Bacillati</taxon>
        <taxon>Bacillota</taxon>
        <taxon>Negativicutes</taxon>
        <taxon>Selenomonadales</taxon>
        <taxon>Sporomusaceae</taxon>
        <taxon>Pelosinus</taxon>
    </lineage>
</organism>
<sequence>MQKNYGDEYVNLGKRIAYYRKKRRISQEEFSKGLDCSIQEVKAIENDYSVSKDLATGIWSVKDLDFLFAIADVLEVDVPVFFLPISDETFEKYRTDK</sequence>
<dbReference type="SUPFAM" id="SSF47413">
    <property type="entry name" value="lambda repressor-like DNA-binding domains"/>
    <property type="match status" value="1"/>
</dbReference>
<dbReference type="Pfam" id="PF01381">
    <property type="entry name" value="HTH_3"/>
    <property type="match status" value="1"/>
</dbReference>
<name>A0A1I4Q3S0_9FIRM</name>
<dbReference type="RefSeq" id="WP_090944297.1">
    <property type="nucleotide sequence ID" value="NZ_FOTS01000082.1"/>
</dbReference>
<dbReference type="Gene3D" id="1.10.260.40">
    <property type="entry name" value="lambda repressor-like DNA-binding domains"/>
    <property type="match status" value="1"/>
</dbReference>
<dbReference type="CDD" id="cd00093">
    <property type="entry name" value="HTH_XRE"/>
    <property type="match status" value="1"/>
</dbReference>
<dbReference type="InterPro" id="IPR010982">
    <property type="entry name" value="Lambda_DNA-bd_dom_sf"/>
</dbReference>
<dbReference type="SMART" id="SM00530">
    <property type="entry name" value="HTH_XRE"/>
    <property type="match status" value="1"/>
</dbReference>
<keyword evidence="3" id="KW-1185">Reference proteome</keyword>
<feature type="domain" description="HTH cro/C1-type" evidence="1">
    <location>
        <begin position="16"/>
        <end position="81"/>
    </location>
</feature>
<protein>
    <recommendedName>
        <fullName evidence="1">HTH cro/C1-type domain-containing protein</fullName>
    </recommendedName>
</protein>
<accession>A0A1I4Q3S0</accession>